<evidence type="ECO:0000313" key="1">
    <source>
        <dbReference type="EMBL" id="QDF41495.2"/>
    </source>
</evidence>
<gene>
    <name evidence="1" type="ORF">FJN17_30120</name>
</gene>
<dbReference type="InterPro" id="IPR053714">
    <property type="entry name" value="Iso_Racemase_Enz_sf"/>
</dbReference>
<dbReference type="InterPro" id="IPR026286">
    <property type="entry name" value="MaiA/AMDase"/>
</dbReference>
<dbReference type="RefSeq" id="WP_162406975.1">
    <property type="nucleotide sequence ID" value="NZ_CP041090.2"/>
</dbReference>
<evidence type="ECO:0000313" key="2">
    <source>
        <dbReference type="Proteomes" id="UP000319298"/>
    </source>
</evidence>
<dbReference type="Proteomes" id="UP000319298">
    <property type="component" value="Chromosome"/>
</dbReference>
<protein>
    <submittedName>
        <fullName evidence="1">Aspartate/glutamate racemase family protein</fullName>
    </submittedName>
</protein>
<sequence>MKLPDIDYGSRLRVGLLVPSGNSVAEPEIRAMLPAEVSSLVTRLPLRGSSKAELMQMLEQLEPASRLLADAGVDVIVFHCTAVSTFAPDLAEGIRDRILSATNTRCFTTADAIVEALMRLDAKRVTLLTPYIEEVHDREIAFLKQNGFAVDGSAHLGINTNGDMAKLSPDEILEWAKDKVGPRADACLISCTAIKSASMIAHLEQHVGVPVLTSNQCMVWHLLASNGIDELPESYGSLFLTGAGVRQPVLQA</sequence>
<dbReference type="Pfam" id="PF17645">
    <property type="entry name" value="Amdase"/>
    <property type="match status" value="1"/>
</dbReference>
<reference evidence="2" key="1">
    <citation type="submission" date="2019-06" db="EMBL/GenBank/DDBJ databases">
        <title>Whole-Genome Sequence of Bradyrhizobium sp. 3 Strain 65S1MB.</title>
        <authorList>
            <person name="Bromfield E.S.P."/>
            <person name="Cloutier S."/>
            <person name="Nguyen H.D.T."/>
        </authorList>
    </citation>
    <scope>NUCLEOTIDE SEQUENCE [LARGE SCALE GENOMIC DNA]</scope>
    <source>
        <strain evidence="2">65S1MB</strain>
    </source>
</reference>
<dbReference type="PANTHER" id="PTHR40267">
    <property type="entry name" value="BLR3294 PROTEIN"/>
    <property type="match status" value="1"/>
</dbReference>
<dbReference type="PANTHER" id="PTHR40267:SF1">
    <property type="entry name" value="BLR3294 PROTEIN"/>
    <property type="match status" value="1"/>
</dbReference>
<organism evidence="1 2">
    <name type="scientific">Bradyrhizobium symbiodeficiens</name>
    <dbReference type="NCBI Taxonomy" id="1404367"/>
    <lineage>
        <taxon>Bacteria</taxon>
        <taxon>Pseudomonadati</taxon>
        <taxon>Pseudomonadota</taxon>
        <taxon>Alphaproteobacteria</taxon>
        <taxon>Hyphomicrobiales</taxon>
        <taxon>Nitrobacteraceae</taxon>
        <taxon>Bradyrhizobium</taxon>
    </lineage>
</organism>
<reference evidence="1 2" key="2">
    <citation type="journal article" date="2020" name="Int. J. Syst. Evol. Microbiol.">
        <title>Description and complete genome sequences of Bradyrhizobium symbiodeficiens sp. nov., a non-symbiotic bacterium associated with legumes native to Canada.</title>
        <authorList>
            <person name="Bromfield E.S.P."/>
            <person name="Cloutier S."/>
            <person name="Nguyen H.D.T."/>
        </authorList>
    </citation>
    <scope>NUCLEOTIDE SEQUENCE [LARGE SCALE GENOMIC DNA]</scope>
    <source>
        <strain evidence="1 2">65S1MB</strain>
    </source>
</reference>
<keyword evidence="2" id="KW-1185">Reference proteome</keyword>
<dbReference type="Gene3D" id="3.40.50.12500">
    <property type="match status" value="1"/>
</dbReference>
<name>A0ABX5WFH2_9BRAD</name>
<accession>A0ABX5WFH2</accession>
<dbReference type="EMBL" id="CP041090">
    <property type="protein sequence ID" value="QDF41495.2"/>
    <property type="molecule type" value="Genomic_DNA"/>
</dbReference>
<proteinExistence type="predicted"/>
<dbReference type="PIRSF" id="PIRSF015736">
    <property type="entry name" value="MI"/>
    <property type="match status" value="1"/>
</dbReference>